<dbReference type="AlphaFoldDB" id="A0A445EAN6"/>
<evidence type="ECO:0000313" key="1">
    <source>
        <dbReference type="EMBL" id="RYR72369.1"/>
    </source>
</evidence>
<proteinExistence type="predicted"/>
<evidence type="ECO:0000313" key="2">
    <source>
        <dbReference type="Proteomes" id="UP000289738"/>
    </source>
</evidence>
<comment type="caution">
    <text evidence="1">The sequence shown here is derived from an EMBL/GenBank/DDBJ whole genome shotgun (WGS) entry which is preliminary data.</text>
</comment>
<dbReference type="Proteomes" id="UP000289738">
    <property type="component" value="Chromosome A02"/>
</dbReference>
<accession>A0A445EAN6</accession>
<protein>
    <submittedName>
        <fullName evidence="1">Uncharacterized protein</fullName>
    </submittedName>
</protein>
<dbReference type="EMBL" id="SDMP01000002">
    <property type="protein sequence ID" value="RYR72369.1"/>
    <property type="molecule type" value="Genomic_DNA"/>
</dbReference>
<gene>
    <name evidence="1" type="ORF">Ahy_A02g006579</name>
</gene>
<reference evidence="1 2" key="1">
    <citation type="submission" date="2019-01" db="EMBL/GenBank/DDBJ databases">
        <title>Sequencing of cultivated peanut Arachis hypogaea provides insights into genome evolution and oil improvement.</title>
        <authorList>
            <person name="Chen X."/>
        </authorList>
    </citation>
    <scope>NUCLEOTIDE SEQUENCE [LARGE SCALE GENOMIC DNA]</scope>
    <source>
        <strain evidence="2">cv. Fuhuasheng</strain>
        <tissue evidence="1">Leaves</tissue>
    </source>
</reference>
<keyword evidence="2" id="KW-1185">Reference proteome</keyword>
<organism evidence="1 2">
    <name type="scientific">Arachis hypogaea</name>
    <name type="common">Peanut</name>
    <dbReference type="NCBI Taxonomy" id="3818"/>
    <lineage>
        <taxon>Eukaryota</taxon>
        <taxon>Viridiplantae</taxon>
        <taxon>Streptophyta</taxon>
        <taxon>Embryophyta</taxon>
        <taxon>Tracheophyta</taxon>
        <taxon>Spermatophyta</taxon>
        <taxon>Magnoliopsida</taxon>
        <taxon>eudicotyledons</taxon>
        <taxon>Gunneridae</taxon>
        <taxon>Pentapetalae</taxon>
        <taxon>rosids</taxon>
        <taxon>fabids</taxon>
        <taxon>Fabales</taxon>
        <taxon>Fabaceae</taxon>
        <taxon>Papilionoideae</taxon>
        <taxon>50 kb inversion clade</taxon>
        <taxon>dalbergioids sensu lato</taxon>
        <taxon>Dalbergieae</taxon>
        <taxon>Pterocarpus clade</taxon>
        <taxon>Arachis</taxon>
    </lineage>
</organism>
<sequence length="39" mass="4490">MLWRRTSAAQRWCRRLPRLFLPYGPSSAALTTPRPTSTS</sequence>
<name>A0A445EAN6_ARAHY</name>